<dbReference type="InterPro" id="IPR012440">
    <property type="entry name" value="DUF1641"/>
</dbReference>
<dbReference type="Proteomes" id="UP000007382">
    <property type="component" value="Chromosome"/>
</dbReference>
<dbReference type="RefSeq" id="WP_014449062.1">
    <property type="nucleotide sequence ID" value="NC_017094.1"/>
</dbReference>
<accession>I0IMS2</accession>
<dbReference type="KEGG" id="lfc:LFE_0863"/>
<reference evidence="2" key="2">
    <citation type="submission" date="2012-03" db="EMBL/GenBank/DDBJ databases">
        <title>The complete genome sequence of the pioneer microbe on fresh volcanic deposit, Leptospirillum ferrooxidans strain C2-3.</title>
        <authorList>
            <person name="Fujimura R."/>
            <person name="Sato Y."/>
            <person name="Nishizawa T."/>
            <person name="Nanba K."/>
            <person name="Oshima K."/>
            <person name="Hattori M."/>
            <person name="Kamijo T."/>
            <person name="Ohta H."/>
        </authorList>
    </citation>
    <scope>NUCLEOTIDE SEQUENCE [LARGE SCALE GENOMIC DNA]</scope>
    <source>
        <strain evidence="2">C2-3</strain>
    </source>
</reference>
<dbReference type="AlphaFoldDB" id="I0IMS2"/>
<name>I0IMS2_LEPFC</name>
<evidence type="ECO:0000313" key="2">
    <source>
        <dbReference type="Proteomes" id="UP000007382"/>
    </source>
</evidence>
<protein>
    <recommendedName>
        <fullName evidence="3">DUF1641 domain-containing protein</fullName>
    </recommendedName>
</protein>
<evidence type="ECO:0008006" key="3">
    <source>
        <dbReference type="Google" id="ProtNLM"/>
    </source>
</evidence>
<organism evidence="1 2">
    <name type="scientific">Leptospirillum ferrooxidans (strain C2-3)</name>
    <dbReference type="NCBI Taxonomy" id="1162668"/>
    <lineage>
        <taxon>Bacteria</taxon>
        <taxon>Pseudomonadati</taxon>
        <taxon>Nitrospirota</taxon>
        <taxon>Nitrospiria</taxon>
        <taxon>Nitrospirales</taxon>
        <taxon>Nitrospiraceae</taxon>
        <taxon>Leptospirillum</taxon>
    </lineage>
</organism>
<evidence type="ECO:0000313" key="1">
    <source>
        <dbReference type="EMBL" id="BAM06571.1"/>
    </source>
</evidence>
<proteinExistence type="predicted"/>
<dbReference type="PATRIC" id="fig|1162668.3.peg.1008"/>
<dbReference type="eggNOG" id="ENOG502ZVYB">
    <property type="taxonomic scope" value="Bacteria"/>
</dbReference>
<keyword evidence="2" id="KW-1185">Reference proteome</keyword>
<dbReference type="Pfam" id="PF07849">
    <property type="entry name" value="DUF1641"/>
    <property type="match status" value="1"/>
</dbReference>
<dbReference type="EMBL" id="AP012342">
    <property type="protein sequence ID" value="BAM06571.1"/>
    <property type="molecule type" value="Genomic_DNA"/>
</dbReference>
<sequence length="255" mass="28182">MGDDMLSEDNGQDALSVRLADPLVRAQLLRMLDRLDLIEDLLTSKNAVLTLQTEGMVERLSERMESAIQLLDQLSTANIVSLVREVDRHSSVILALLNVISDLERSGRLSSLMEFMQGAKAINDILNDSLVERMAIQMETIAATLEKLKAVPVEELVNALNSLKDSGALEIMPEVVGSVVTLRRLMTDTLLERVMTLLDQGIAYQNSISTAIRMIPQKPDRSPGLIGLWSLIKDPEVQKSLYVVFTSLNAILKGK</sequence>
<dbReference type="HOGENOM" id="CLU_094175_0_0_0"/>
<gene>
    <name evidence="1" type="ordered locus">LFE_0863</name>
</gene>
<reference evidence="1 2" key="1">
    <citation type="journal article" date="2012" name="J. Bacteriol.">
        <title>Complete Genome Sequence of Leptospirillum ferrooxidans Strain C2-3, Isolated from a Fresh Volcanic Ash Deposit on the Island of Miyake, Japan.</title>
        <authorList>
            <person name="Fujimura R."/>
            <person name="Sato Y."/>
            <person name="Nishizawa T."/>
            <person name="Oshima K."/>
            <person name="Kim S.-W."/>
            <person name="Hattori M."/>
            <person name="Kamijo T."/>
            <person name="Ohta H."/>
        </authorList>
    </citation>
    <scope>NUCLEOTIDE SEQUENCE [LARGE SCALE GENOMIC DNA]</scope>
    <source>
        <strain evidence="1 2">C2-3</strain>
    </source>
</reference>